<evidence type="ECO:0000313" key="10">
    <source>
        <dbReference type="EMBL" id="KAJ8881098.1"/>
    </source>
</evidence>
<keyword evidence="5" id="KW-1133">Transmembrane helix</keyword>
<evidence type="ECO:0000313" key="11">
    <source>
        <dbReference type="Proteomes" id="UP001159363"/>
    </source>
</evidence>
<evidence type="ECO:0000256" key="7">
    <source>
        <dbReference type="ARBA" id="ARBA00023136"/>
    </source>
</evidence>
<dbReference type="Pfam" id="PF03567">
    <property type="entry name" value="Sulfotransfer_2"/>
    <property type="match status" value="1"/>
</dbReference>
<accession>A0ABQ9H9V6</accession>
<evidence type="ECO:0000256" key="1">
    <source>
        <dbReference type="ARBA" id="ARBA00004323"/>
    </source>
</evidence>
<evidence type="ECO:0000256" key="2">
    <source>
        <dbReference type="ARBA" id="ARBA00006339"/>
    </source>
</evidence>
<protein>
    <recommendedName>
        <fullName evidence="9">Carbohydrate sulfotransferase</fullName>
        <ecNumber evidence="9">2.8.2.-</ecNumber>
    </recommendedName>
</protein>
<dbReference type="EMBL" id="JARBHB010000006">
    <property type="protein sequence ID" value="KAJ8881098.1"/>
    <property type="molecule type" value="Genomic_DNA"/>
</dbReference>
<keyword evidence="4" id="KW-0812">Transmembrane</keyword>
<comment type="similarity">
    <text evidence="2 9">Belongs to the sulfotransferase 2 family.</text>
</comment>
<name>A0ABQ9H9V6_9NEOP</name>
<evidence type="ECO:0000256" key="9">
    <source>
        <dbReference type="RuleBase" id="RU364020"/>
    </source>
</evidence>
<reference evidence="10 11" key="1">
    <citation type="submission" date="2023-02" db="EMBL/GenBank/DDBJ databases">
        <title>LHISI_Scaffold_Assembly.</title>
        <authorList>
            <person name="Stuart O.P."/>
            <person name="Cleave R."/>
            <person name="Magrath M.J.L."/>
            <person name="Mikheyev A.S."/>
        </authorList>
    </citation>
    <scope>NUCLEOTIDE SEQUENCE [LARGE SCALE GENOMIC DNA]</scope>
    <source>
        <strain evidence="10">Daus_M_001</strain>
        <tissue evidence="10">Leg muscle</tissue>
    </source>
</reference>
<gene>
    <name evidence="10" type="ORF">PR048_017571</name>
</gene>
<dbReference type="SUPFAM" id="SSF52540">
    <property type="entry name" value="P-loop containing nucleoside triphosphate hydrolases"/>
    <property type="match status" value="1"/>
</dbReference>
<keyword evidence="9" id="KW-0119">Carbohydrate metabolism</keyword>
<organism evidence="10 11">
    <name type="scientific">Dryococelus australis</name>
    <dbReference type="NCBI Taxonomy" id="614101"/>
    <lineage>
        <taxon>Eukaryota</taxon>
        <taxon>Metazoa</taxon>
        <taxon>Ecdysozoa</taxon>
        <taxon>Arthropoda</taxon>
        <taxon>Hexapoda</taxon>
        <taxon>Insecta</taxon>
        <taxon>Pterygota</taxon>
        <taxon>Neoptera</taxon>
        <taxon>Polyneoptera</taxon>
        <taxon>Phasmatodea</taxon>
        <taxon>Verophasmatodea</taxon>
        <taxon>Anareolatae</taxon>
        <taxon>Phasmatidae</taxon>
        <taxon>Eurycanthinae</taxon>
        <taxon>Dryococelus</taxon>
    </lineage>
</organism>
<proteinExistence type="inferred from homology"/>
<keyword evidence="9" id="KW-0735">Signal-anchor</keyword>
<evidence type="ECO:0000256" key="6">
    <source>
        <dbReference type="ARBA" id="ARBA00023034"/>
    </source>
</evidence>
<keyword evidence="11" id="KW-1185">Reference proteome</keyword>
<dbReference type="PANTHER" id="PTHR12137">
    <property type="entry name" value="CARBOHYDRATE SULFOTRANSFERASE"/>
    <property type="match status" value="1"/>
</dbReference>
<keyword evidence="3 9" id="KW-0808">Transferase</keyword>
<dbReference type="PANTHER" id="PTHR12137:SF54">
    <property type="entry name" value="CARBOHYDRATE SULFOTRANSFERASE"/>
    <property type="match status" value="1"/>
</dbReference>
<comment type="subcellular location">
    <subcellularLocation>
        <location evidence="1 9">Golgi apparatus membrane</location>
        <topology evidence="1 9">Single-pass type II membrane protein</topology>
    </subcellularLocation>
</comment>
<keyword evidence="8 9" id="KW-0325">Glycoprotein</keyword>
<evidence type="ECO:0000256" key="4">
    <source>
        <dbReference type="ARBA" id="ARBA00022692"/>
    </source>
</evidence>
<dbReference type="InterPro" id="IPR018011">
    <property type="entry name" value="Carb_sulfotrans_8-10"/>
</dbReference>
<sequence length="182" mass="21943">MTRFIIVRHPFERLLSAYRDKLEHRKGKMYYYERYGRQIVSLYRKRSPNSLTVLMQPREPTFVEFVRYIVERRHFDEHWRPYHTECSPCTLQYQYILKTESLDSEEGYLVQALGLQNLSSFHKASSHRIHNVNPSGRTGSQQAQQYYSQVPPDLVKKLYEIYANDFEMFNYTATEYFNVTSR</sequence>
<keyword evidence="7" id="KW-0472">Membrane</keyword>
<dbReference type="EC" id="2.8.2.-" evidence="9"/>
<comment type="caution">
    <text evidence="10">The sequence shown here is derived from an EMBL/GenBank/DDBJ whole genome shotgun (WGS) entry which is preliminary data.</text>
</comment>
<evidence type="ECO:0000256" key="3">
    <source>
        <dbReference type="ARBA" id="ARBA00022679"/>
    </source>
</evidence>
<dbReference type="InterPro" id="IPR005331">
    <property type="entry name" value="Sulfotransferase"/>
</dbReference>
<keyword evidence="6 9" id="KW-0333">Golgi apparatus</keyword>
<evidence type="ECO:0000256" key="8">
    <source>
        <dbReference type="ARBA" id="ARBA00023180"/>
    </source>
</evidence>
<dbReference type="Proteomes" id="UP001159363">
    <property type="component" value="Chromosome 5"/>
</dbReference>
<dbReference type="InterPro" id="IPR027417">
    <property type="entry name" value="P-loop_NTPase"/>
</dbReference>
<evidence type="ECO:0000256" key="5">
    <source>
        <dbReference type="ARBA" id="ARBA00022989"/>
    </source>
</evidence>